<dbReference type="Proteomes" id="UP001431209">
    <property type="component" value="Unassembled WGS sequence"/>
</dbReference>
<dbReference type="PANTHER" id="PTHR21183">
    <property type="entry name" value="RIBOSOMAL PROTEIN L47, MITOCHONDRIAL-RELATED"/>
    <property type="match status" value="1"/>
</dbReference>
<evidence type="ECO:0000313" key="7">
    <source>
        <dbReference type="EMBL" id="KAL0481763.1"/>
    </source>
</evidence>
<dbReference type="GO" id="GO:0003735">
    <property type="term" value="F:structural constituent of ribosome"/>
    <property type="evidence" value="ECO:0007669"/>
    <property type="project" value="InterPro"/>
</dbReference>
<keyword evidence="8" id="KW-1185">Reference proteome</keyword>
<gene>
    <name evidence="7" type="ORF">AKO1_012417</name>
</gene>
<dbReference type="PANTHER" id="PTHR21183:SF18">
    <property type="entry name" value="LARGE RIBOSOMAL SUBUNIT PROTEIN UL29M"/>
    <property type="match status" value="1"/>
</dbReference>
<comment type="similarity">
    <text evidence="2">Belongs to the universal ribosomal protein uL29 family.</text>
</comment>
<evidence type="ECO:0000313" key="8">
    <source>
        <dbReference type="Proteomes" id="UP001431209"/>
    </source>
</evidence>
<dbReference type="AlphaFoldDB" id="A0AAW2YY65"/>
<dbReference type="GO" id="GO:0032543">
    <property type="term" value="P:mitochondrial translation"/>
    <property type="evidence" value="ECO:0007669"/>
    <property type="project" value="TreeGrafter"/>
</dbReference>
<evidence type="ECO:0000256" key="3">
    <source>
        <dbReference type="ARBA" id="ARBA00022980"/>
    </source>
</evidence>
<dbReference type="InterPro" id="IPR038340">
    <property type="entry name" value="MRP-L47_sf"/>
</dbReference>
<name>A0AAW2YY65_9EUKA</name>
<evidence type="ECO:0000256" key="1">
    <source>
        <dbReference type="ARBA" id="ARBA00004173"/>
    </source>
</evidence>
<evidence type="ECO:0000256" key="2">
    <source>
        <dbReference type="ARBA" id="ARBA00009254"/>
    </source>
</evidence>
<sequence length="179" mass="21068">MNRILSRSRSIANFGVNAPKIIPTRTNQSQIGVEQFIFNNILEGAEFSGGSGRRWLICDLRRKSYKELTQLWMVLYKERNRLGTHTALCKSLSARPYNTPRYVKVKKAMGSIKRVLYERHALARSMAREEFMRNKALGKYKWPPETQEEAKAILKEWEMEEDLPEIEEEDIMPRKIYKQ</sequence>
<evidence type="ECO:0000256" key="5">
    <source>
        <dbReference type="ARBA" id="ARBA00023274"/>
    </source>
</evidence>
<keyword evidence="5" id="KW-0687">Ribonucleoprotein</keyword>
<dbReference type="InterPro" id="IPR010729">
    <property type="entry name" value="Ribosomal_uL29_mit"/>
</dbReference>
<dbReference type="Gene3D" id="6.10.330.20">
    <property type="match status" value="1"/>
</dbReference>
<proteinExistence type="inferred from homology"/>
<comment type="caution">
    <text evidence="7">The sequence shown here is derived from an EMBL/GenBank/DDBJ whole genome shotgun (WGS) entry which is preliminary data.</text>
</comment>
<evidence type="ECO:0000256" key="6">
    <source>
        <dbReference type="ARBA" id="ARBA00035289"/>
    </source>
</evidence>
<accession>A0AAW2YY65</accession>
<organism evidence="7 8">
    <name type="scientific">Acrasis kona</name>
    <dbReference type="NCBI Taxonomy" id="1008807"/>
    <lineage>
        <taxon>Eukaryota</taxon>
        <taxon>Discoba</taxon>
        <taxon>Heterolobosea</taxon>
        <taxon>Tetramitia</taxon>
        <taxon>Eutetramitia</taxon>
        <taxon>Acrasidae</taxon>
        <taxon>Acrasis</taxon>
    </lineage>
</organism>
<keyword evidence="4" id="KW-0496">Mitochondrion</keyword>
<dbReference type="GO" id="GO:0005762">
    <property type="term" value="C:mitochondrial large ribosomal subunit"/>
    <property type="evidence" value="ECO:0007669"/>
    <property type="project" value="TreeGrafter"/>
</dbReference>
<protein>
    <recommendedName>
        <fullName evidence="6">Large ribosomal subunit protein uL29m</fullName>
    </recommendedName>
</protein>
<comment type="subcellular location">
    <subcellularLocation>
        <location evidence="1">Mitochondrion</location>
    </subcellularLocation>
</comment>
<dbReference type="EMBL" id="JAOPGA020000791">
    <property type="protein sequence ID" value="KAL0481763.1"/>
    <property type="molecule type" value="Genomic_DNA"/>
</dbReference>
<dbReference type="Pfam" id="PF06984">
    <property type="entry name" value="MRP-L47"/>
    <property type="match status" value="1"/>
</dbReference>
<evidence type="ECO:0000256" key="4">
    <source>
        <dbReference type="ARBA" id="ARBA00023128"/>
    </source>
</evidence>
<keyword evidence="3 7" id="KW-0689">Ribosomal protein</keyword>
<reference evidence="7 8" key="1">
    <citation type="submission" date="2024-03" db="EMBL/GenBank/DDBJ databases">
        <title>The Acrasis kona genome and developmental transcriptomes reveal deep origins of eukaryotic multicellular pathways.</title>
        <authorList>
            <person name="Sheikh S."/>
            <person name="Fu C.-J."/>
            <person name="Brown M.W."/>
            <person name="Baldauf S.L."/>
        </authorList>
    </citation>
    <scope>NUCLEOTIDE SEQUENCE [LARGE SCALE GENOMIC DNA]</scope>
    <source>
        <strain evidence="7 8">ATCC MYA-3509</strain>
    </source>
</reference>